<reference evidence="1" key="1">
    <citation type="submission" date="2018-05" db="EMBL/GenBank/DDBJ databases">
        <authorList>
            <person name="Lanie J.A."/>
            <person name="Ng W.-L."/>
            <person name="Kazmierczak K.M."/>
            <person name="Andrzejewski T.M."/>
            <person name="Davidsen T.M."/>
            <person name="Wayne K.J."/>
            <person name="Tettelin H."/>
            <person name="Glass J.I."/>
            <person name="Rusch D."/>
            <person name="Podicherti R."/>
            <person name="Tsui H.-C.T."/>
            <person name="Winkler M.E."/>
        </authorList>
    </citation>
    <scope>NUCLEOTIDE SEQUENCE</scope>
</reference>
<organism evidence="1">
    <name type="scientific">marine metagenome</name>
    <dbReference type="NCBI Taxonomy" id="408172"/>
    <lineage>
        <taxon>unclassified sequences</taxon>
        <taxon>metagenomes</taxon>
        <taxon>ecological metagenomes</taxon>
    </lineage>
</organism>
<name>A0A382XFE6_9ZZZZ</name>
<proteinExistence type="predicted"/>
<evidence type="ECO:0000313" key="1">
    <source>
        <dbReference type="EMBL" id="SVD69305.1"/>
    </source>
</evidence>
<protein>
    <submittedName>
        <fullName evidence="1">Uncharacterized protein</fullName>
    </submittedName>
</protein>
<accession>A0A382XFE6</accession>
<dbReference type="EMBL" id="UINC01167033">
    <property type="protein sequence ID" value="SVD69305.1"/>
    <property type="molecule type" value="Genomic_DNA"/>
</dbReference>
<dbReference type="AlphaFoldDB" id="A0A382XFE6"/>
<gene>
    <name evidence="1" type="ORF">METZ01_LOCUS422159</name>
</gene>
<sequence length="97" mass="11174">MELYIYETPEGNVADFRPYLDGFDHSFADHRELQPSDQRLEKVGNLKHPTYQYDLAGKLRFIGLAAVRWKELMVFPISWDGEFAPVEWGQPTGDPAS</sequence>